<reference evidence="2 3" key="1">
    <citation type="journal article" date="2019" name="Sci. Rep.">
        <title>Orb-weaving spider Araneus ventricosus genome elucidates the spidroin gene catalogue.</title>
        <authorList>
            <person name="Kono N."/>
            <person name="Nakamura H."/>
            <person name="Ohtoshi R."/>
            <person name="Moran D.A.P."/>
            <person name="Shinohara A."/>
            <person name="Yoshida Y."/>
            <person name="Fujiwara M."/>
            <person name="Mori M."/>
            <person name="Tomita M."/>
            <person name="Arakawa K."/>
        </authorList>
    </citation>
    <scope>NUCLEOTIDE SEQUENCE [LARGE SCALE GENOMIC DNA]</scope>
</reference>
<accession>A0A4Y2EAR5</accession>
<proteinExistence type="predicted"/>
<feature type="region of interest" description="Disordered" evidence="1">
    <location>
        <begin position="39"/>
        <end position="58"/>
    </location>
</feature>
<gene>
    <name evidence="2" type="ORF">AVEN_96679_1</name>
</gene>
<evidence type="ECO:0000313" key="3">
    <source>
        <dbReference type="Proteomes" id="UP000499080"/>
    </source>
</evidence>
<protein>
    <submittedName>
        <fullName evidence="2">Uncharacterized protein</fullName>
    </submittedName>
</protein>
<keyword evidence="3" id="KW-1185">Reference proteome</keyword>
<dbReference type="EMBL" id="BGPR01000531">
    <property type="protein sequence ID" value="GBM25108.1"/>
    <property type="molecule type" value="Genomic_DNA"/>
</dbReference>
<feature type="compositionally biased region" description="Low complexity" evidence="1">
    <location>
        <begin position="41"/>
        <end position="55"/>
    </location>
</feature>
<name>A0A4Y2EAR5_ARAVE</name>
<comment type="caution">
    <text evidence="2">The sequence shown here is derived from an EMBL/GenBank/DDBJ whole genome shotgun (WGS) entry which is preliminary data.</text>
</comment>
<dbReference type="AlphaFoldDB" id="A0A4Y2EAR5"/>
<sequence length="289" mass="31457">MRERSPIDYESLKASLSKFEGGILMSEIADSFGEDAPSIKSSLNTSLSGSSPNPTLATKPKRMLTSTLSCVLKSNQATLGMVDQIKPKAISRALHSSPSTRTPSPVIETTILLSEQHTLAPPDNSIPNAETATPIFLPDTSDIDGAITEMSPISMQEIYDEEDLEVLFSKFKGKPDIPPSQHVPSEVSSHLREETSSLHDQVDKIREVLSSPVPNVGQALLLLDQLQADILATEIIQIKPHQEFQQTPNQVQSRNFQDINPLLPLTLRSIRPKSISAGVNLVTSCSTLL</sequence>
<evidence type="ECO:0000313" key="2">
    <source>
        <dbReference type="EMBL" id="GBM25108.1"/>
    </source>
</evidence>
<organism evidence="2 3">
    <name type="scientific">Araneus ventricosus</name>
    <name type="common">Orbweaver spider</name>
    <name type="synonym">Epeira ventricosa</name>
    <dbReference type="NCBI Taxonomy" id="182803"/>
    <lineage>
        <taxon>Eukaryota</taxon>
        <taxon>Metazoa</taxon>
        <taxon>Ecdysozoa</taxon>
        <taxon>Arthropoda</taxon>
        <taxon>Chelicerata</taxon>
        <taxon>Arachnida</taxon>
        <taxon>Araneae</taxon>
        <taxon>Araneomorphae</taxon>
        <taxon>Entelegynae</taxon>
        <taxon>Araneoidea</taxon>
        <taxon>Araneidae</taxon>
        <taxon>Araneus</taxon>
    </lineage>
</organism>
<dbReference type="Proteomes" id="UP000499080">
    <property type="component" value="Unassembled WGS sequence"/>
</dbReference>
<evidence type="ECO:0000256" key="1">
    <source>
        <dbReference type="SAM" id="MobiDB-lite"/>
    </source>
</evidence>